<evidence type="ECO:0000259" key="2">
    <source>
        <dbReference type="Pfam" id="PF00109"/>
    </source>
</evidence>
<sequence length="94" mass="10115">MKVVVTGLGALAPNGLSVPSYWEGLCSGKSGIDTITSFDITDFPIKIAGELTGFEPEKYVDRREVRKLDRFSILALGAATEAIHRSGLNLDTIC</sequence>
<accession>A0A382UWZ4</accession>
<evidence type="ECO:0000256" key="1">
    <source>
        <dbReference type="ARBA" id="ARBA00022679"/>
    </source>
</evidence>
<evidence type="ECO:0000313" key="3">
    <source>
        <dbReference type="EMBL" id="SVD38677.1"/>
    </source>
</evidence>
<proteinExistence type="predicted"/>
<dbReference type="InterPro" id="IPR014030">
    <property type="entry name" value="Ketoacyl_synth_N"/>
</dbReference>
<dbReference type="EMBL" id="UINC01147382">
    <property type="protein sequence ID" value="SVD38677.1"/>
    <property type="molecule type" value="Genomic_DNA"/>
</dbReference>
<dbReference type="GO" id="GO:0006633">
    <property type="term" value="P:fatty acid biosynthetic process"/>
    <property type="evidence" value="ECO:0007669"/>
    <property type="project" value="TreeGrafter"/>
</dbReference>
<dbReference type="InterPro" id="IPR016039">
    <property type="entry name" value="Thiolase-like"/>
</dbReference>
<dbReference type="PANTHER" id="PTHR11712:SF336">
    <property type="entry name" value="3-OXOACYL-[ACYL-CARRIER-PROTEIN] SYNTHASE, MITOCHONDRIAL"/>
    <property type="match status" value="1"/>
</dbReference>
<dbReference type="GO" id="GO:0004315">
    <property type="term" value="F:3-oxoacyl-[acyl-carrier-protein] synthase activity"/>
    <property type="evidence" value="ECO:0007669"/>
    <property type="project" value="TreeGrafter"/>
</dbReference>
<dbReference type="PANTHER" id="PTHR11712">
    <property type="entry name" value="POLYKETIDE SYNTHASE-RELATED"/>
    <property type="match status" value="1"/>
</dbReference>
<organism evidence="3">
    <name type="scientific">marine metagenome</name>
    <dbReference type="NCBI Taxonomy" id="408172"/>
    <lineage>
        <taxon>unclassified sequences</taxon>
        <taxon>metagenomes</taxon>
        <taxon>ecological metagenomes</taxon>
    </lineage>
</organism>
<dbReference type="Gene3D" id="3.40.47.10">
    <property type="match status" value="1"/>
</dbReference>
<reference evidence="3" key="1">
    <citation type="submission" date="2018-05" db="EMBL/GenBank/DDBJ databases">
        <authorList>
            <person name="Lanie J.A."/>
            <person name="Ng W.-L."/>
            <person name="Kazmierczak K.M."/>
            <person name="Andrzejewski T.M."/>
            <person name="Davidsen T.M."/>
            <person name="Wayne K.J."/>
            <person name="Tettelin H."/>
            <person name="Glass J.I."/>
            <person name="Rusch D."/>
            <person name="Podicherti R."/>
            <person name="Tsui H.-C.T."/>
            <person name="Winkler M.E."/>
        </authorList>
    </citation>
    <scope>NUCLEOTIDE SEQUENCE</scope>
</reference>
<dbReference type="InterPro" id="IPR000794">
    <property type="entry name" value="Beta-ketoacyl_synthase"/>
</dbReference>
<keyword evidence="1" id="KW-0808">Transferase</keyword>
<protein>
    <recommendedName>
        <fullName evidence="2">Beta-ketoacyl synthase-like N-terminal domain-containing protein</fullName>
    </recommendedName>
</protein>
<dbReference type="SUPFAM" id="SSF53901">
    <property type="entry name" value="Thiolase-like"/>
    <property type="match status" value="1"/>
</dbReference>
<dbReference type="AlphaFoldDB" id="A0A382UWZ4"/>
<feature type="non-terminal residue" evidence="3">
    <location>
        <position position="94"/>
    </location>
</feature>
<feature type="domain" description="Beta-ketoacyl synthase-like N-terminal" evidence="2">
    <location>
        <begin position="2"/>
        <end position="92"/>
    </location>
</feature>
<name>A0A382UWZ4_9ZZZZ</name>
<dbReference type="GO" id="GO:0005829">
    <property type="term" value="C:cytosol"/>
    <property type="evidence" value="ECO:0007669"/>
    <property type="project" value="TreeGrafter"/>
</dbReference>
<dbReference type="Pfam" id="PF00109">
    <property type="entry name" value="ketoacyl-synt"/>
    <property type="match status" value="1"/>
</dbReference>
<gene>
    <name evidence="3" type="ORF">METZ01_LOCUS391531</name>
</gene>